<reference evidence="1" key="1">
    <citation type="submission" date="2020-03" db="EMBL/GenBank/DDBJ databases">
        <title>Draft Genome Sequence of Cylindrodendrum hubeiense.</title>
        <authorList>
            <person name="Buettner E."/>
            <person name="Kellner H."/>
        </authorList>
    </citation>
    <scope>NUCLEOTIDE SEQUENCE</scope>
    <source>
        <strain evidence="1">IHI 201604</strain>
    </source>
</reference>
<gene>
    <name evidence="1" type="ORF">G7Z17_g4307</name>
</gene>
<organism evidence="1 2">
    <name type="scientific">Cylindrodendrum hubeiense</name>
    <dbReference type="NCBI Taxonomy" id="595255"/>
    <lineage>
        <taxon>Eukaryota</taxon>
        <taxon>Fungi</taxon>
        <taxon>Dikarya</taxon>
        <taxon>Ascomycota</taxon>
        <taxon>Pezizomycotina</taxon>
        <taxon>Sordariomycetes</taxon>
        <taxon>Hypocreomycetidae</taxon>
        <taxon>Hypocreales</taxon>
        <taxon>Nectriaceae</taxon>
        <taxon>Cylindrodendrum</taxon>
    </lineage>
</organism>
<comment type="caution">
    <text evidence="1">The sequence shown here is derived from an EMBL/GenBank/DDBJ whole genome shotgun (WGS) entry which is preliminary data.</text>
</comment>
<dbReference type="Proteomes" id="UP000722485">
    <property type="component" value="Unassembled WGS sequence"/>
</dbReference>
<evidence type="ECO:0008006" key="3">
    <source>
        <dbReference type="Google" id="ProtNLM"/>
    </source>
</evidence>
<sequence length="374" mass="42367">MEDTEFHIVFIRHAEATSNVVAFHNRDGIDIPNMDAQSFHQSLLDIATTGGTSTTVRQGIYLPDYLTQFGEESIEEFIKPARADPSKKLDVYRIFTSPLPRAVATAIRSTDRFEIFDTCDGQPCIESHPSLQEATNWPQDMEAPSTDASYIKLKGGHGSDAGSVLGEGTVDLSRITNQNNEQSKQNTVESRMNALTVPQSWEDSLEHGKKVREWLLDHRSRIVREHKLSGRGGPARVVVVVHGGMFNIIVDRWYCAYKKKNGTGDWEWVTSTVFRNLEAVVFRFKSDNDATMEEVPRSADYERIFGDYYRHLGVVEYINSNGTVVDQRRGHKDFIDRTGNEVRNVLTQKPFIMRLLVNWTGAKDAAKAMEDDLY</sequence>
<dbReference type="AlphaFoldDB" id="A0A9P5LJ16"/>
<dbReference type="SUPFAM" id="SSF53254">
    <property type="entry name" value="Phosphoglycerate mutase-like"/>
    <property type="match status" value="1"/>
</dbReference>
<dbReference type="EMBL" id="JAANBB010000060">
    <property type="protein sequence ID" value="KAF7552441.1"/>
    <property type="molecule type" value="Genomic_DNA"/>
</dbReference>
<dbReference type="Gene3D" id="3.40.50.1240">
    <property type="entry name" value="Phosphoglycerate mutase-like"/>
    <property type="match status" value="1"/>
</dbReference>
<proteinExistence type="predicted"/>
<dbReference type="InterPro" id="IPR029033">
    <property type="entry name" value="His_PPase_superfam"/>
</dbReference>
<name>A0A9P5LJ16_9HYPO</name>
<evidence type="ECO:0000313" key="1">
    <source>
        <dbReference type="EMBL" id="KAF7552441.1"/>
    </source>
</evidence>
<evidence type="ECO:0000313" key="2">
    <source>
        <dbReference type="Proteomes" id="UP000722485"/>
    </source>
</evidence>
<protein>
    <recommendedName>
        <fullName evidence="3">Phosphoglycerate mutase-like protein</fullName>
    </recommendedName>
</protein>
<accession>A0A9P5LJ16</accession>
<keyword evidence="2" id="KW-1185">Reference proteome</keyword>
<dbReference type="OrthoDB" id="5044728at2759"/>